<dbReference type="CDD" id="cd06577">
    <property type="entry name" value="PASTA_pknB"/>
    <property type="match status" value="4"/>
</dbReference>
<dbReference type="Proteomes" id="UP000243342">
    <property type="component" value="Unassembled WGS sequence"/>
</dbReference>
<dbReference type="STRING" id="1428644.BIV57_17245"/>
<dbReference type="Pfam" id="PF00069">
    <property type="entry name" value="Pkinase"/>
    <property type="match status" value="1"/>
</dbReference>
<evidence type="ECO:0000256" key="7">
    <source>
        <dbReference type="ARBA" id="ARBA00047899"/>
    </source>
</evidence>
<proteinExistence type="predicted"/>
<protein>
    <recommendedName>
        <fullName evidence="1">non-specific serine/threonine protein kinase</fullName>
        <ecNumber evidence="1">2.7.11.1</ecNumber>
    </recommendedName>
</protein>
<dbReference type="GO" id="GO:0004674">
    <property type="term" value="F:protein serine/threonine kinase activity"/>
    <property type="evidence" value="ECO:0007669"/>
    <property type="project" value="UniProtKB-KW"/>
</dbReference>
<dbReference type="GO" id="GO:0005524">
    <property type="term" value="F:ATP binding"/>
    <property type="evidence" value="ECO:0007669"/>
    <property type="project" value="UniProtKB-KW"/>
</dbReference>
<dbReference type="Gene3D" id="3.30.10.20">
    <property type="match status" value="4"/>
</dbReference>
<dbReference type="PANTHER" id="PTHR43289:SF34">
    <property type="entry name" value="SERINE_THREONINE-PROTEIN KINASE YBDM-RELATED"/>
    <property type="match status" value="1"/>
</dbReference>
<dbReference type="PROSITE" id="PS51178">
    <property type="entry name" value="PASTA"/>
    <property type="match status" value="4"/>
</dbReference>
<keyword evidence="2" id="KW-0723">Serine/threonine-protein kinase</keyword>
<keyword evidence="5" id="KW-0418">Kinase</keyword>
<evidence type="ECO:0000313" key="13">
    <source>
        <dbReference type="Proteomes" id="UP000243342"/>
    </source>
</evidence>
<dbReference type="InterPro" id="IPR000719">
    <property type="entry name" value="Prot_kinase_dom"/>
</dbReference>
<keyword evidence="13" id="KW-1185">Reference proteome</keyword>
<organism evidence="12 13">
    <name type="scientific">Mangrovactinospora gilvigrisea</name>
    <dbReference type="NCBI Taxonomy" id="1428644"/>
    <lineage>
        <taxon>Bacteria</taxon>
        <taxon>Bacillati</taxon>
        <taxon>Actinomycetota</taxon>
        <taxon>Actinomycetes</taxon>
        <taxon>Kitasatosporales</taxon>
        <taxon>Streptomycetaceae</taxon>
        <taxon>Mangrovactinospora</taxon>
    </lineage>
</organism>
<evidence type="ECO:0000256" key="4">
    <source>
        <dbReference type="ARBA" id="ARBA00022741"/>
    </source>
</evidence>
<dbReference type="RefSeq" id="WP_071657787.1">
    <property type="nucleotide sequence ID" value="NZ_MLCF01000105.1"/>
</dbReference>
<comment type="catalytic activity">
    <reaction evidence="7">
        <text>L-threonyl-[protein] + ATP = O-phospho-L-threonyl-[protein] + ADP + H(+)</text>
        <dbReference type="Rhea" id="RHEA:46608"/>
        <dbReference type="Rhea" id="RHEA-COMP:11060"/>
        <dbReference type="Rhea" id="RHEA-COMP:11605"/>
        <dbReference type="ChEBI" id="CHEBI:15378"/>
        <dbReference type="ChEBI" id="CHEBI:30013"/>
        <dbReference type="ChEBI" id="CHEBI:30616"/>
        <dbReference type="ChEBI" id="CHEBI:61977"/>
        <dbReference type="ChEBI" id="CHEBI:456216"/>
        <dbReference type="EC" id="2.7.11.1"/>
    </reaction>
</comment>
<name>A0A1J7BC17_9ACTN</name>
<dbReference type="SUPFAM" id="SSF56112">
    <property type="entry name" value="Protein kinase-like (PK-like)"/>
    <property type="match status" value="1"/>
</dbReference>
<sequence>MDTTLRDPLVGQLLDHRYRVESRLAVGGMATVYKALDTRLDRVMALKVMHPALAADGEFVARFIREAKAVARLSHANVVAVYDQGRDGDHVFLAMEFIDGCTLRDIIGTRGALTPRVALDILEPVVAALGAAHRAGLVHRDVKPENVLIAADGRVKVADFGLVRAVTGGTNHTTAGTVLGTVAYLAPEQIEYGTADQRTDVFACGLLLYELLTGVRAQEGATPSQAMYKRVNEPVPVPSLRLPGLAPELDALIGRTTALAPDARPADAIALLALVQATRRALTEAQLDREPPAAPVPVREGAAGEEGPQPIPGTTDPTTQLAAGLPPVNPTRVQALPSDIIMPVPVQWHDDNTAVHPVGTPPPGEPPRHRGWRPPHPKRAAAILVAVLVLGGGLTWYTVAGRYTAAPAVLGLTRSEAAAKLDKAGLHPAFVQRFSESVQPGRVVSTDPGAGGNVQRGGTVDVVLSKGPERFAVPDVKGAGLAQATQALKARHLIVGRVERAFSSSVPAGQVLSSNPAAGSSLAAGTAVDLAVSKGSPVQVPDVTGEDLSSAEQDLTDAGFKPVVSPTQVNSPDVAAGQVAKQSPSDVAPQGSKVTLYVSAGAKQVTVPDVTGMKVDEAKKVLKKAGFKASTGFHLFGGNTVKSTSPAAGQQAPEGSTVNLDTGGL</sequence>
<dbReference type="SMART" id="SM00740">
    <property type="entry name" value="PASTA"/>
    <property type="match status" value="4"/>
</dbReference>
<reference evidence="12 13" key="1">
    <citation type="submission" date="2016-10" db="EMBL/GenBank/DDBJ databases">
        <title>Genome sequence of Streptomyces gilvigriseus MUSC 26.</title>
        <authorList>
            <person name="Lee L.-H."/>
            <person name="Ser H.-L."/>
        </authorList>
    </citation>
    <scope>NUCLEOTIDE SEQUENCE [LARGE SCALE GENOMIC DNA]</scope>
    <source>
        <strain evidence="12 13">MUSC 26</strain>
    </source>
</reference>
<gene>
    <name evidence="12" type="ORF">BIV57_17245</name>
</gene>
<dbReference type="CDD" id="cd14014">
    <property type="entry name" value="STKc_PknB_like"/>
    <property type="match status" value="1"/>
</dbReference>
<keyword evidence="3" id="KW-0808">Transferase</keyword>
<feature type="region of interest" description="Disordered" evidence="9">
    <location>
        <begin position="643"/>
        <end position="665"/>
    </location>
</feature>
<evidence type="ECO:0000256" key="5">
    <source>
        <dbReference type="ARBA" id="ARBA00022777"/>
    </source>
</evidence>
<dbReference type="PANTHER" id="PTHR43289">
    <property type="entry name" value="MITOGEN-ACTIVATED PROTEIN KINASE KINASE KINASE 20-RELATED"/>
    <property type="match status" value="1"/>
</dbReference>
<dbReference type="NCBIfam" id="NF033483">
    <property type="entry name" value="PknB_PASTA_kin"/>
    <property type="match status" value="1"/>
</dbReference>
<evidence type="ECO:0000256" key="8">
    <source>
        <dbReference type="ARBA" id="ARBA00048679"/>
    </source>
</evidence>
<evidence type="ECO:0000256" key="3">
    <source>
        <dbReference type="ARBA" id="ARBA00022679"/>
    </source>
</evidence>
<feature type="domain" description="PASTA" evidence="11">
    <location>
        <begin position="400"/>
        <end position="466"/>
    </location>
</feature>
<dbReference type="SUPFAM" id="SSF54184">
    <property type="entry name" value="Penicillin-binding protein 2x (pbp-2x), c-terminal domain"/>
    <property type="match status" value="1"/>
</dbReference>
<dbReference type="Gene3D" id="1.10.510.10">
    <property type="entry name" value="Transferase(Phosphotransferase) domain 1"/>
    <property type="match status" value="1"/>
</dbReference>
<dbReference type="Gene3D" id="3.30.200.20">
    <property type="entry name" value="Phosphorylase Kinase, domain 1"/>
    <property type="match status" value="1"/>
</dbReference>
<feature type="domain" description="Protein kinase" evidence="10">
    <location>
        <begin position="18"/>
        <end position="282"/>
    </location>
</feature>
<feature type="domain" description="PASTA" evidence="11">
    <location>
        <begin position="535"/>
        <end position="600"/>
    </location>
</feature>
<dbReference type="OrthoDB" id="9762169at2"/>
<feature type="domain" description="PASTA" evidence="11">
    <location>
        <begin position="467"/>
        <end position="534"/>
    </location>
</feature>
<evidence type="ECO:0000256" key="1">
    <source>
        <dbReference type="ARBA" id="ARBA00012513"/>
    </source>
</evidence>
<dbReference type="InterPro" id="IPR005543">
    <property type="entry name" value="PASTA_dom"/>
</dbReference>
<dbReference type="EC" id="2.7.11.1" evidence="1"/>
<comment type="caution">
    <text evidence="12">The sequence shown here is derived from an EMBL/GenBank/DDBJ whole genome shotgun (WGS) entry which is preliminary data.</text>
</comment>
<dbReference type="SMART" id="SM00220">
    <property type="entry name" value="S_TKc"/>
    <property type="match status" value="1"/>
</dbReference>
<feature type="region of interest" description="Disordered" evidence="9">
    <location>
        <begin position="284"/>
        <end position="316"/>
    </location>
</feature>
<evidence type="ECO:0000259" key="11">
    <source>
        <dbReference type="PROSITE" id="PS51178"/>
    </source>
</evidence>
<dbReference type="AlphaFoldDB" id="A0A1J7BC17"/>
<evidence type="ECO:0000313" key="12">
    <source>
        <dbReference type="EMBL" id="OIV36239.1"/>
    </source>
</evidence>
<dbReference type="InterPro" id="IPR011009">
    <property type="entry name" value="Kinase-like_dom_sf"/>
</dbReference>
<dbReference type="FunFam" id="3.30.200.20:FF:000035">
    <property type="entry name" value="Serine/threonine protein kinase Stk1"/>
    <property type="match status" value="1"/>
</dbReference>
<comment type="catalytic activity">
    <reaction evidence="8">
        <text>L-seryl-[protein] + ATP = O-phospho-L-seryl-[protein] + ADP + H(+)</text>
        <dbReference type="Rhea" id="RHEA:17989"/>
        <dbReference type="Rhea" id="RHEA-COMP:9863"/>
        <dbReference type="Rhea" id="RHEA-COMP:11604"/>
        <dbReference type="ChEBI" id="CHEBI:15378"/>
        <dbReference type="ChEBI" id="CHEBI:29999"/>
        <dbReference type="ChEBI" id="CHEBI:30616"/>
        <dbReference type="ChEBI" id="CHEBI:83421"/>
        <dbReference type="ChEBI" id="CHEBI:456216"/>
        <dbReference type="EC" id="2.7.11.1"/>
    </reaction>
</comment>
<dbReference type="EMBL" id="MLCF01000105">
    <property type="protein sequence ID" value="OIV36239.1"/>
    <property type="molecule type" value="Genomic_DNA"/>
</dbReference>
<evidence type="ECO:0000256" key="2">
    <source>
        <dbReference type="ARBA" id="ARBA00022527"/>
    </source>
</evidence>
<evidence type="ECO:0000259" key="10">
    <source>
        <dbReference type="PROSITE" id="PS50011"/>
    </source>
</evidence>
<evidence type="ECO:0000256" key="9">
    <source>
        <dbReference type="SAM" id="MobiDB-lite"/>
    </source>
</evidence>
<keyword evidence="6" id="KW-0067">ATP-binding</keyword>
<keyword evidence="4" id="KW-0547">Nucleotide-binding</keyword>
<dbReference type="PROSITE" id="PS50011">
    <property type="entry name" value="PROTEIN_KINASE_DOM"/>
    <property type="match status" value="1"/>
</dbReference>
<evidence type="ECO:0000256" key="6">
    <source>
        <dbReference type="ARBA" id="ARBA00022840"/>
    </source>
</evidence>
<accession>A0A1J7BC17</accession>
<dbReference type="InterPro" id="IPR008271">
    <property type="entry name" value="Ser/Thr_kinase_AS"/>
</dbReference>
<dbReference type="PROSITE" id="PS00108">
    <property type="entry name" value="PROTEIN_KINASE_ST"/>
    <property type="match status" value="1"/>
</dbReference>
<feature type="domain" description="PASTA" evidence="11">
    <location>
        <begin position="601"/>
        <end position="664"/>
    </location>
</feature>
<dbReference type="Pfam" id="PF03793">
    <property type="entry name" value="PASTA"/>
    <property type="match status" value="4"/>
</dbReference>